<dbReference type="FunCoup" id="A0A0C3GHG7">
    <property type="interactions" value="533"/>
</dbReference>
<feature type="region of interest" description="Disordered" evidence="13">
    <location>
        <begin position="1"/>
        <end position="57"/>
    </location>
</feature>
<keyword evidence="4" id="KW-0158">Chromosome</keyword>
<dbReference type="InterPro" id="IPR003395">
    <property type="entry name" value="RecF/RecN/SMC_N"/>
</dbReference>
<dbReference type="Gene3D" id="3.40.50.300">
    <property type="entry name" value="P-loop containing nucleotide triphosphate hydrolases"/>
    <property type="match status" value="2"/>
</dbReference>
<evidence type="ECO:0000256" key="12">
    <source>
        <dbReference type="SAM" id="Coils"/>
    </source>
</evidence>
<evidence type="ECO:0000256" key="9">
    <source>
        <dbReference type="ARBA" id="ARBA00023172"/>
    </source>
</evidence>
<name>A0A0C3GHG7_PILCF</name>
<evidence type="ECO:0000313" key="15">
    <source>
        <dbReference type="EMBL" id="KIM90081.1"/>
    </source>
</evidence>
<organism evidence="15 16">
    <name type="scientific">Piloderma croceum (strain F 1598)</name>
    <dbReference type="NCBI Taxonomy" id="765440"/>
    <lineage>
        <taxon>Eukaryota</taxon>
        <taxon>Fungi</taxon>
        <taxon>Dikarya</taxon>
        <taxon>Basidiomycota</taxon>
        <taxon>Agaricomycotina</taxon>
        <taxon>Agaricomycetes</taxon>
        <taxon>Agaricomycetidae</taxon>
        <taxon>Atheliales</taxon>
        <taxon>Atheliaceae</taxon>
        <taxon>Piloderma</taxon>
    </lineage>
</organism>
<reference evidence="15 16" key="1">
    <citation type="submission" date="2014-04" db="EMBL/GenBank/DDBJ databases">
        <authorList>
            <consortium name="DOE Joint Genome Institute"/>
            <person name="Kuo A."/>
            <person name="Tarkka M."/>
            <person name="Buscot F."/>
            <person name="Kohler A."/>
            <person name="Nagy L.G."/>
            <person name="Floudas D."/>
            <person name="Copeland A."/>
            <person name="Barry K.W."/>
            <person name="Cichocki N."/>
            <person name="Veneault-Fourrey C."/>
            <person name="LaButti K."/>
            <person name="Lindquist E.A."/>
            <person name="Lipzen A."/>
            <person name="Lundell T."/>
            <person name="Morin E."/>
            <person name="Murat C."/>
            <person name="Sun H."/>
            <person name="Tunlid A."/>
            <person name="Henrissat B."/>
            <person name="Grigoriev I.V."/>
            <person name="Hibbett D.S."/>
            <person name="Martin F."/>
            <person name="Nordberg H.P."/>
            <person name="Cantor M.N."/>
            <person name="Hua S.X."/>
        </authorList>
    </citation>
    <scope>NUCLEOTIDE SEQUENCE [LARGE SCALE GENOMIC DNA]</scope>
    <source>
        <strain evidence="15 16">F 1598</strain>
    </source>
</reference>
<dbReference type="STRING" id="765440.A0A0C3GHG7"/>
<proteinExistence type="inferred from homology"/>
<accession>A0A0C3GHG7</accession>
<evidence type="ECO:0000256" key="1">
    <source>
        <dbReference type="ARBA" id="ARBA00004123"/>
    </source>
</evidence>
<evidence type="ECO:0000256" key="8">
    <source>
        <dbReference type="ARBA" id="ARBA00023054"/>
    </source>
</evidence>
<dbReference type="InParanoid" id="A0A0C3GHG7"/>
<keyword evidence="6" id="KW-0227">DNA damage</keyword>
<evidence type="ECO:0000256" key="10">
    <source>
        <dbReference type="ARBA" id="ARBA00023204"/>
    </source>
</evidence>
<dbReference type="GO" id="GO:0003697">
    <property type="term" value="F:single-stranded DNA binding"/>
    <property type="evidence" value="ECO:0007669"/>
    <property type="project" value="TreeGrafter"/>
</dbReference>
<evidence type="ECO:0000256" key="11">
    <source>
        <dbReference type="ARBA" id="ARBA00023242"/>
    </source>
</evidence>
<keyword evidence="8 12" id="KW-0175">Coiled coil</keyword>
<gene>
    <name evidence="15" type="ORF">PILCRDRAFT_811792</name>
</gene>
<feature type="domain" description="RecF/RecN/SMC N-terminal" evidence="14">
    <location>
        <begin position="94"/>
        <end position="1097"/>
    </location>
</feature>
<dbReference type="AlphaFoldDB" id="A0A0C3GHG7"/>
<keyword evidence="10" id="KW-0234">DNA repair</keyword>
<feature type="compositionally biased region" description="Low complexity" evidence="13">
    <location>
        <begin position="27"/>
        <end position="38"/>
    </location>
</feature>
<dbReference type="GO" id="GO:0005524">
    <property type="term" value="F:ATP binding"/>
    <property type="evidence" value="ECO:0007669"/>
    <property type="project" value="UniProtKB-KW"/>
</dbReference>
<evidence type="ECO:0000256" key="6">
    <source>
        <dbReference type="ARBA" id="ARBA00022763"/>
    </source>
</evidence>
<comment type="similarity">
    <text evidence="3">Belongs to the SMC family. SMC6 subfamily.</text>
</comment>
<evidence type="ECO:0000313" key="16">
    <source>
        <dbReference type="Proteomes" id="UP000054166"/>
    </source>
</evidence>
<dbReference type="PANTHER" id="PTHR19306">
    <property type="entry name" value="STRUCTURAL MAINTENANCE OF CHROMOSOMES 5,6 SMC5, SMC6"/>
    <property type="match status" value="1"/>
</dbReference>
<feature type="coiled-coil region" evidence="12">
    <location>
        <begin position="712"/>
        <end position="887"/>
    </location>
</feature>
<keyword evidence="16" id="KW-1185">Reference proteome</keyword>
<reference evidence="16" key="2">
    <citation type="submission" date="2015-01" db="EMBL/GenBank/DDBJ databases">
        <title>Evolutionary Origins and Diversification of the Mycorrhizal Mutualists.</title>
        <authorList>
            <consortium name="DOE Joint Genome Institute"/>
            <consortium name="Mycorrhizal Genomics Consortium"/>
            <person name="Kohler A."/>
            <person name="Kuo A."/>
            <person name="Nagy L.G."/>
            <person name="Floudas D."/>
            <person name="Copeland A."/>
            <person name="Barry K.W."/>
            <person name="Cichocki N."/>
            <person name="Veneault-Fourrey C."/>
            <person name="LaButti K."/>
            <person name="Lindquist E.A."/>
            <person name="Lipzen A."/>
            <person name="Lundell T."/>
            <person name="Morin E."/>
            <person name="Murat C."/>
            <person name="Riley R."/>
            <person name="Ohm R."/>
            <person name="Sun H."/>
            <person name="Tunlid A."/>
            <person name="Henrissat B."/>
            <person name="Grigoriev I.V."/>
            <person name="Hibbett D.S."/>
            <person name="Martin F."/>
        </authorList>
    </citation>
    <scope>NUCLEOTIDE SEQUENCE [LARGE SCALE GENOMIC DNA]</scope>
    <source>
        <strain evidence="16">F 1598</strain>
    </source>
</reference>
<dbReference type="GO" id="GO:0003684">
    <property type="term" value="F:damaged DNA binding"/>
    <property type="evidence" value="ECO:0007669"/>
    <property type="project" value="TreeGrafter"/>
</dbReference>
<dbReference type="SUPFAM" id="SSF52540">
    <property type="entry name" value="P-loop containing nucleoside triphosphate hydrolases"/>
    <property type="match status" value="1"/>
</dbReference>
<dbReference type="OrthoDB" id="10072614at2759"/>
<evidence type="ECO:0000256" key="7">
    <source>
        <dbReference type="ARBA" id="ARBA00022840"/>
    </source>
</evidence>
<dbReference type="Pfam" id="PF02463">
    <property type="entry name" value="SMC_N"/>
    <property type="match status" value="1"/>
</dbReference>
<comment type="subcellular location">
    <subcellularLocation>
        <location evidence="2">Chromosome</location>
    </subcellularLocation>
    <subcellularLocation>
        <location evidence="1">Nucleus</location>
    </subcellularLocation>
</comment>
<dbReference type="HOGENOM" id="CLU_009063_0_0_1"/>
<feature type="coiled-coil region" evidence="12">
    <location>
        <begin position="341"/>
        <end position="516"/>
    </location>
</feature>
<dbReference type="InterPro" id="IPR027417">
    <property type="entry name" value="P-loop_NTPase"/>
</dbReference>
<dbReference type="GO" id="GO:0000724">
    <property type="term" value="P:double-strand break repair via homologous recombination"/>
    <property type="evidence" value="ECO:0007669"/>
    <property type="project" value="TreeGrafter"/>
</dbReference>
<evidence type="ECO:0000256" key="2">
    <source>
        <dbReference type="ARBA" id="ARBA00004286"/>
    </source>
</evidence>
<protein>
    <recommendedName>
        <fullName evidence="14">RecF/RecN/SMC N-terminal domain-containing protein</fullName>
    </recommendedName>
</protein>
<keyword evidence="5" id="KW-0547">Nucleotide-binding</keyword>
<evidence type="ECO:0000256" key="13">
    <source>
        <dbReference type="SAM" id="MobiDB-lite"/>
    </source>
</evidence>
<dbReference type="GO" id="GO:0030915">
    <property type="term" value="C:Smc5-Smc6 complex"/>
    <property type="evidence" value="ECO:0007669"/>
    <property type="project" value="TreeGrafter"/>
</dbReference>
<keyword evidence="7" id="KW-0067">ATP-binding</keyword>
<dbReference type="PANTHER" id="PTHR19306:SF6">
    <property type="entry name" value="STRUCTURAL MAINTENANCE OF CHROMOSOMES PROTEIN 6"/>
    <property type="match status" value="1"/>
</dbReference>
<evidence type="ECO:0000256" key="3">
    <source>
        <dbReference type="ARBA" id="ARBA00006793"/>
    </source>
</evidence>
<dbReference type="Proteomes" id="UP000054166">
    <property type="component" value="Unassembled WGS sequence"/>
</dbReference>
<keyword evidence="11" id="KW-0539">Nucleus</keyword>
<sequence>MSKRTIADSDNEFPQAGPSTPKRARRASGSPSSAGSRIRSNESTSEEQSDDDTSDDRASLDLDALEEHIRSHIDATRLANKGRLGTIGQKGIIESVEMFEFMCHKHLSFKFGDRFNFIIGRNGSGKSAVLTAITVALGGKANFTGRGSGLKSFIREGQSISEVTVTLKNDGDDAYKPGIFGKRIIITRRFTAQGASSYKILSDQKVLVSNKKADLDDICDHMSIQVENPLNVLTQDSARKFLGTTNEKDKYGFFLRGTQLQQLSDEYELIGANINTTNIILNRKAGDLPDLKQALDVAQREYDDGLKAQELRGRQARLRIELAWAHCDEKEKELQQCFKVVADSDSRLAKLQEKVDESKKQVEDASQEVRDLEARHEAAQDEVNRIKAGRETTVQEALAKRREIKNLQNTEREMNITLEEYKTAIAHYDEQLALEAAKLEQASQAQREEFQARIDESKAKIAALEADLASAATERDRLIGENTTADQQEVQAKNQVETLQRKMQEITEEIAASSNQEHDRLAAFGSNMTAVLVAIKQQRWFGDVPVGPLGMYVELEDAAKWGDIMRISIGHQMRGFAITDARDFGPLKSILQRHKNYATPIIVSENDKFDYHSGEPPPAYLTPLRTLKISNDYVRRILINSSAIERTYLAAHWQDAERLMDERGHGVVLTSDCFRVTRYQIDNGRKSEALSRVHFKDPRSRLFQDGNRTSQISKLREDLVNAQHHVKQASDDLQRCRQHQAHLRQALTECKNNGRRINGQLNQAKSALDAIEEEARNEAPISIAALQDAKKENEEAKADLLRQFTDLQSTKVRLESDLVPLQEKIDLQKEEARQAEERRQAVYDQLDLVVVTRENAIHAQKHYATELEKEQRKRDTLQRDADKVRDEFEDWIIKAEKIGNKVEMLRPRETIQREHDALTRGLDQRDQTHPKTLATLRKELESRHLAFETVKKDVRGLRTLNKALHRSLQLRQSRWEEWRAICSISCKIHFQYNLANRGYYGVVIFNHDKQTLKIKVQTDDQIVSSQDNGKLPIALSGGEKSFSTICLLLALWETLGCPIRCLDEFDVFMDEVNRQISAKLLMDTARSSHGKQYILITPLGLDPRIIEPWVTVQQMADPERSRPAAQL</sequence>
<dbReference type="EMBL" id="KN832973">
    <property type="protein sequence ID" value="KIM90081.1"/>
    <property type="molecule type" value="Genomic_DNA"/>
</dbReference>
<feature type="compositionally biased region" description="Acidic residues" evidence="13">
    <location>
        <begin position="44"/>
        <end position="54"/>
    </location>
</feature>
<dbReference type="GO" id="GO:0005634">
    <property type="term" value="C:nucleus"/>
    <property type="evidence" value="ECO:0007669"/>
    <property type="project" value="UniProtKB-SubCell"/>
</dbReference>
<evidence type="ECO:0000259" key="14">
    <source>
        <dbReference type="Pfam" id="PF02463"/>
    </source>
</evidence>
<evidence type="ECO:0000256" key="5">
    <source>
        <dbReference type="ARBA" id="ARBA00022741"/>
    </source>
</evidence>
<evidence type="ECO:0000256" key="4">
    <source>
        <dbReference type="ARBA" id="ARBA00022454"/>
    </source>
</evidence>
<keyword evidence="9" id="KW-0233">DNA recombination</keyword>
<dbReference type="GO" id="GO:0035861">
    <property type="term" value="C:site of double-strand break"/>
    <property type="evidence" value="ECO:0007669"/>
    <property type="project" value="TreeGrafter"/>
</dbReference>